<dbReference type="GO" id="GO:0043565">
    <property type="term" value="F:sequence-specific DNA binding"/>
    <property type="evidence" value="ECO:0007669"/>
    <property type="project" value="InterPro"/>
</dbReference>
<evidence type="ECO:0000313" key="5">
    <source>
        <dbReference type="EMBL" id="OHT20938.1"/>
    </source>
</evidence>
<dbReference type="SUPFAM" id="SSF46785">
    <property type="entry name" value="Winged helix' DNA-binding domain"/>
    <property type="match status" value="1"/>
</dbReference>
<dbReference type="RefSeq" id="WP_015457476.1">
    <property type="nucleotide sequence ID" value="NZ_MIPT01000001.1"/>
</dbReference>
<keyword evidence="2" id="KW-0238">DNA-binding</keyword>
<dbReference type="GO" id="GO:0043200">
    <property type="term" value="P:response to amino acid"/>
    <property type="evidence" value="ECO:0007669"/>
    <property type="project" value="TreeGrafter"/>
</dbReference>
<dbReference type="OrthoDB" id="9809462at2"/>
<evidence type="ECO:0000256" key="1">
    <source>
        <dbReference type="ARBA" id="ARBA00023015"/>
    </source>
</evidence>
<dbReference type="EMBL" id="MIPT01000001">
    <property type="protein sequence ID" value="OHT20938.1"/>
    <property type="molecule type" value="Genomic_DNA"/>
</dbReference>
<dbReference type="PANTHER" id="PTHR30154:SF34">
    <property type="entry name" value="TRANSCRIPTIONAL REGULATOR AZLB"/>
    <property type="match status" value="1"/>
</dbReference>
<comment type="caution">
    <text evidence="5">The sequence shown here is derived from an EMBL/GenBank/DDBJ whole genome shotgun (WGS) entry which is preliminary data.</text>
</comment>
<accession>A0A1S1HFW4</accession>
<evidence type="ECO:0000313" key="6">
    <source>
        <dbReference type="Proteomes" id="UP000179467"/>
    </source>
</evidence>
<dbReference type="GO" id="GO:0005829">
    <property type="term" value="C:cytosol"/>
    <property type="evidence" value="ECO:0007669"/>
    <property type="project" value="TreeGrafter"/>
</dbReference>
<dbReference type="Pfam" id="PF22482">
    <property type="entry name" value="AsnC_trans_reg_3"/>
    <property type="match status" value="1"/>
</dbReference>
<keyword evidence="1" id="KW-0805">Transcription regulation</keyword>
<dbReference type="AlphaFoldDB" id="A0A1S1HFW4"/>
<protein>
    <submittedName>
        <fullName evidence="5">Leucine-responsive regulatory protein</fullName>
    </submittedName>
</protein>
<dbReference type="Gene3D" id="1.10.10.10">
    <property type="entry name" value="Winged helix-like DNA-binding domain superfamily/Winged helix DNA-binding domain"/>
    <property type="match status" value="1"/>
</dbReference>
<dbReference type="Pfam" id="PF13404">
    <property type="entry name" value="HTH_AsnC-type"/>
    <property type="match status" value="1"/>
</dbReference>
<dbReference type="InterPro" id="IPR000485">
    <property type="entry name" value="AsnC-type_HTH_dom"/>
</dbReference>
<evidence type="ECO:0000259" key="4">
    <source>
        <dbReference type="PROSITE" id="PS50956"/>
    </source>
</evidence>
<dbReference type="InterPro" id="IPR019888">
    <property type="entry name" value="Tscrpt_reg_AsnC-like"/>
</dbReference>
<name>A0A1S1HFW4_9SPHN</name>
<keyword evidence="6" id="KW-1185">Reference proteome</keyword>
<dbReference type="InterPro" id="IPR036388">
    <property type="entry name" value="WH-like_DNA-bd_sf"/>
</dbReference>
<organism evidence="5 6">
    <name type="scientific">Edaphosphingomonas haloaromaticamans</name>
    <dbReference type="NCBI Taxonomy" id="653954"/>
    <lineage>
        <taxon>Bacteria</taxon>
        <taxon>Pseudomonadati</taxon>
        <taxon>Pseudomonadota</taxon>
        <taxon>Alphaproteobacteria</taxon>
        <taxon>Sphingomonadales</taxon>
        <taxon>Rhizorhabdaceae</taxon>
        <taxon>Edaphosphingomonas</taxon>
    </lineage>
</organism>
<keyword evidence="3" id="KW-0804">Transcription</keyword>
<evidence type="ECO:0000256" key="3">
    <source>
        <dbReference type="ARBA" id="ARBA00023163"/>
    </source>
</evidence>
<dbReference type="SMART" id="SM00344">
    <property type="entry name" value="HTH_ASNC"/>
    <property type="match status" value="1"/>
</dbReference>
<reference evidence="5 6" key="1">
    <citation type="submission" date="2016-09" db="EMBL/GenBank/DDBJ databases">
        <title>Metabolic pathway, cell adaptation mechanisms and a novel monoxygenase revealed through proteogenomic-transcription analysis of a Sphingomonas haloaromaticamans strain degrading the fungicide ortho-phenylphenol.</title>
        <authorList>
            <person name="Perruchon C."/>
            <person name="Papadopoulou E.S."/>
            <person name="Rousidou C."/>
            <person name="Vasileiadis S."/>
            <person name="Tanou G."/>
            <person name="Amoutzias G."/>
            <person name="Molassiotis A."/>
            <person name="Karpouzas D.G."/>
        </authorList>
    </citation>
    <scope>NUCLEOTIDE SEQUENCE [LARGE SCALE GENOMIC DNA]</scope>
    <source>
        <strain evidence="5 6">P3</strain>
    </source>
</reference>
<dbReference type="Gene3D" id="3.30.70.920">
    <property type="match status" value="1"/>
</dbReference>
<dbReference type="InterPro" id="IPR011008">
    <property type="entry name" value="Dimeric_a/b-barrel"/>
</dbReference>
<evidence type="ECO:0000256" key="2">
    <source>
        <dbReference type="ARBA" id="ARBA00023125"/>
    </source>
</evidence>
<feature type="domain" description="HTH asnC-type" evidence="4">
    <location>
        <begin position="7"/>
        <end position="72"/>
    </location>
</feature>
<dbReference type="PROSITE" id="PS50956">
    <property type="entry name" value="HTH_ASNC_2"/>
    <property type="match status" value="1"/>
</dbReference>
<dbReference type="PANTHER" id="PTHR30154">
    <property type="entry name" value="LEUCINE-RESPONSIVE REGULATORY PROTEIN"/>
    <property type="match status" value="1"/>
</dbReference>
<dbReference type="InterPro" id="IPR054609">
    <property type="entry name" value="PF0864-like_C"/>
</dbReference>
<dbReference type="InterPro" id="IPR036390">
    <property type="entry name" value="WH_DNA-bd_sf"/>
</dbReference>
<dbReference type="SUPFAM" id="SSF54909">
    <property type="entry name" value="Dimeric alpha+beta barrel"/>
    <property type="match status" value="1"/>
</dbReference>
<dbReference type="Proteomes" id="UP000179467">
    <property type="component" value="Unassembled WGS sequence"/>
</dbReference>
<sequence>MSKGVALDEIDHKIIERLGIDARVSNREIGRELGLTEGTIRSRLKRLFDNRVIRVAAITNTSRLRNPILAYLWIEANSASDIEDMAAALAKVPEIGFVATMLGRADVLAMTLVENGNELTDFLHQTVDRIPGVRRVRYSLGQNFIKHDFRWCALVD</sequence>
<gene>
    <name evidence="5" type="primary">lrp_2</name>
    <name evidence="5" type="ORF">BHE75_02943</name>
</gene>
<dbReference type="PRINTS" id="PR00033">
    <property type="entry name" value="HTHASNC"/>
</dbReference>
<proteinExistence type="predicted"/>